<dbReference type="AlphaFoldDB" id="A0AAU2V762"/>
<evidence type="ECO:0000256" key="3">
    <source>
        <dbReference type="SAM" id="SignalP"/>
    </source>
</evidence>
<dbReference type="PRINTS" id="PR01217">
    <property type="entry name" value="PRICHEXTENSN"/>
</dbReference>
<name>A0AAU2V762_9ACTN</name>
<feature type="compositionally biased region" description="Pro residues" evidence="1">
    <location>
        <begin position="96"/>
        <end position="113"/>
    </location>
</feature>
<evidence type="ECO:0000256" key="1">
    <source>
        <dbReference type="SAM" id="MobiDB-lite"/>
    </source>
</evidence>
<feature type="region of interest" description="Disordered" evidence="1">
    <location>
        <begin position="34"/>
        <end position="64"/>
    </location>
</feature>
<feature type="compositionally biased region" description="Low complexity" evidence="1">
    <location>
        <begin position="126"/>
        <end position="186"/>
    </location>
</feature>
<feature type="compositionally biased region" description="Low complexity" evidence="1">
    <location>
        <begin position="34"/>
        <end position="46"/>
    </location>
</feature>
<keyword evidence="3" id="KW-0732">Signal</keyword>
<feature type="transmembrane region" description="Helical" evidence="2">
    <location>
        <begin position="199"/>
        <end position="218"/>
    </location>
</feature>
<feature type="region of interest" description="Disordered" evidence="1">
    <location>
        <begin position="76"/>
        <end position="193"/>
    </location>
</feature>
<keyword evidence="2" id="KW-0812">Transmembrane</keyword>
<reference evidence="4" key="1">
    <citation type="submission" date="2022-10" db="EMBL/GenBank/DDBJ databases">
        <title>The complete genomes of actinobacterial strains from the NBC collection.</title>
        <authorList>
            <person name="Joergensen T.S."/>
            <person name="Alvarez Arevalo M."/>
            <person name="Sterndorff E.B."/>
            <person name="Faurdal D."/>
            <person name="Vuksanovic O."/>
            <person name="Mourched A.-S."/>
            <person name="Charusanti P."/>
            <person name="Shaw S."/>
            <person name="Blin K."/>
            <person name="Weber T."/>
        </authorList>
    </citation>
    <scope>NUCLEOTIDE SEQUENCE</scope>
    <source>
        <strain evidence="4">NBC_00003</strain>
    </source>
</reference>
<proteinExistence type="predicted"/>
<sequence>MYKFTGPATRAALVAGLVTVLGTGYTAYAADQPVPASPHASCAPPSGAGQGSQTGPEAAPRQHLAQQAIAAMRGEGQQPLDYGGNEDHGQGQEIPPGKPAPSAAPPKQTPPDTQPSNGAIWPAPTPSGTSTWPASTPSATASPTSAPVSPPATWTPTPTPTHSGSTPSEETSPNTPGTSPSASAPPHLAHTGADSKASLLGALSVSAVVMGAAAVALSRRASRGKAGK</sequence>
<keyword evidence="2" id="KW-1133">Transmembrane helix</keyword>
<evidence type="ECO:0008006" key="5">
    <source>
        <dbReference type="Google" id="ProtNLM"/>
    </source>
</evidence>
<gene>
    <name evidence="4" type="ORF">OG549_23125</name>
</gene>
<evidence type="ECO:0000313" key="4">
    <source>
        <dbReference type="EMBL" id="WTW63310.1"/>
    </source>
</evidence>
<evidence type="ECO:0000256" key="2">
    <source>
        <dbReference type="SAM" id="Phobius"/>
    </source>
</evidence>
<organism evidence="4">
    <name type="scientific">Streptomyces sp. NBC_00003</name>
    <dbReference type="NCBI Taxonomy" id="2903608"/>
    <lineage>
        <taxon>Bacteria</taxon>
        <taxon>Bacillati</taxon>
        <taxon>Actinomycetota</taxon>
        <taxon>Actinomycetes</taxon>
        <taxon>Kitasatosporales</taxon>
        <taxon>Streptomycetaceae</taxon>
        <taxon>Streptomyces</taxon>
    </lineage>
</organism>
<protein>
    <recommendedName>
        <fullName evidence="5">Gram-positive cocci surface proteins LPxTG domain-containing protein</fullName>
    </recommendedName>
</protein>
<accession>A0AAU2V762</accession>
<dbReference type="EMBL" id="CP108318">
    <property type="protein sequence ID" value="WTW63310.1"/>
    <property type="molecule type" value="Genomic_DNA"/>
</dbReference>
<feature type="signal peptide" evidence="3">
    <location>
        <begin position="1"/>
        <end position="29"/>
    </location>
</feature>
<feature type="chain" id="PRO_5043592255" description="Gram-positive cocci surface proteins LPxTG domain-containing protein" evidence="3">
    <location>
        <begin position="30"/>
        <end position="228"/>
    </location>
</feature>
<keyword evidence="2" id="KW-0472">Membrane</keyword>